<evidence type="ECO:0000256" key="4">
    <source>
        <dbReference type="ARBA" id="ARBA00022516"/>
    </source>
</evidence>
<dbReference type="Gene3D" id="3.40.47.10">
    <property type="match status" value="1"/>
</dbReference>
<keyword evidence="21" id="KW-1185">Reference proteome</keyword>
<evidence type="ECO:0000256" key="14">
    <source>
        <dbReference type="ARBA" id="ARBA00058711"/>
    </source>
</evidence>
<evidence type="ECO:0000313" key="21">
    <source>
        <dbReference type="Proteomes" id="UP000652761"/>
    </source>
</evidence>
<evidence type="ECO:0000256" key="8">
    <source>
        <dbReference type="ARBA" id="ARBA00022832"/>
    </source>
</evidence>
<evidence type="ECO:0000256" key="7">
    <source>
        <dbReference type="ARBA" id="ARBA00022679"/>
    </source>
</evidence>
<evidence type="ECO:0000256" key="16">
    <source>
        <dbReference type="PIRSR" id="PIRSR000447-1"/>
    </source>
</evidence>
<keyword evidence="11 15" id="KW-0275">Fatty acid biosynthesis</keyword>
<feature type="compositionally biased region" description="Polar residues" evidence="18">
    <location>
        <begin position="14"/>
        <end position="25"/>
    </location>
</feature>
<dbReference type="PANTHER" id="PTHR11712">
    <property type="entry name" value="POLYKETIDE SYNTHASE-RELATED"/>
    <property type="match status" value="1"/>
</dbReference>
<evidence type="ECO:0000256" key="2">
    <source>
        <dbReference type="ARBA" id="ARBA00008467"/>
    </source>
</evidence>
<dbReference type="InterPro" id="IPR020841">
    <property type="entry name" value="PKS_Beta-ketoAc_synthase_dom"/>
</dbReference>
<evidence type="ECO:0000256" key="15">
    <source>
        <dbReference type="PIRNR" id="PIRNR000447"/>
    </source>
</evidence>
<evidence type="ECO:0000256" key="5">
    <source>
        <dbReference type="ARBA" id="ARBA00022528"/>
    </source>
</evidence>
<dbReference type="Pfam" id="PF02801">
    <property type="entry name" value="Ketoacyl-synt_C"/>
    <property type="match status" value="1"/>
</dbReference>
<dbReference type="PIRSF" id="PIRSF000447">
    <property type="entry name" value="KAS_II"/>
    <property type="match status" value="1"/>
</dbReference>
<dbReference type="PROSITE" id="PS00606">
    <property type="entry name" value="KS3_1"/>
    <property type="match status" value="1"/>
</dbReference>
<dbReference type="GO" id="GO:0005739">
    <property type="term" value="C:mitochondrion"/>
    <property type="evidence" value="ECO:0007669"/>
    <property type="project" value="TreeGrafter"/>
</dbReference>
<dbReference type="GO" id="GO:0009507">
    <property type="term" value="C:chloroplast"/>
    <property type="evidence" value="ECO:0007669"/>
    <property type="project" value="UniProtKB-SubCell"/>
</dbReference>
<comment type="catalytic activity">
    <reaction evidence="13">
        <text>a fatty acyl-[ACP] + malonyl-[ACP] + H(+) = a 3-oxoacyl-[ACP] + holo-[ACP] + CO2</text>
        <dbReference type="Rhea" id="RHEA:22836"/>
        <dbReference type="Rhea" id="RHEA-COMP:9623"/>
        <dbReference type="Rhea" id="RHEA-COMP:9685"/>
        <dbReference type="Rhea" id="RHEA-COMP:9916"/>
        <dbReference type="Rhea" id="RHEA-COMP:14125"/>
        <dbReference type="ChEBI" id="CHEBI:15378"/>
        <dbReference type="ChEBI" id="CHEBI:16526"/>
        <dbReference type="ChEBI" id="CHEBI:64479"/>
        <dbReference type="ChEBI" id="CHEBI:78449"/>
        <dbReference type="ChEBI" id="CHEBI:78776"/>
        <dbReference type="ChEBI" id="CHEBI:138651"/>
        <dbReference type="EC" id="2.3.1.41"/>
    </reaction>
</comment>
<dbReference type="FunFam" id="3.40.47.10:FF:000027">
    <property type="entry name" value="3-oxoacyl-[acyl-carrier-protein] synthase 2"/>
    <property type="match status" value="1"/>
</dbReference>
<dbReference type="PROSITE" id="PS52004">
    <property type="entry name" value="KS3_2"/>
    <property type="match status" value="1"/>
</dbReference>
<dbReference type="InterPro" id="IPR016039">
    <property type="entry name" value="Thiolase-like"/>
</dbReference>
<keyword evidence="9" id="KW-0809">Transit peptide</keyword>
<dbReference type="Proteomes" id="UP000652761">
    <property type="component" value="Unassembled WGS sequence"/>
</dbReference>
<dbReference type="AlphaFoldDB" id="A0A843WTR8"/>
<evidence type="ECO:0000256" key="9">
    <source>
        <dbReference type="ARBA" id="ARBA00022946"/>
    </source>
</evidence>
<evidence type="ECO:0000256" key="1">
    <source>
        <dbReference type="ARBA" id="ARBA00004229"/>
    </source>
</evidence>
<evidence type="ECO:0000256" key="11">
    <source>
        <dbReference type="ARBA" id="ARBA00023160"/>
    </source>
</evidence>
<dbReference type="InterPro" id="IPR017568">
    <property type="entry name" value="3-oxoacyl-ACP_synth-2"/>
</dbReference>
<evidence type="ECO:0000256" key="12">
    <source>
        <dbReference type="ARBA" id="ARBA00023315"/>
    </source>
</evidence>
<comment type="similarity">
    <text evidence="2 15 17">Belongs to the thiolase-like superfamily. Beta-ketoacyl-ACP synthases family.</text>
</comment>
<feature type="active site" description="For beta-ketoacyl synthase activity" evidence="16">
    <location>
        <position position="199"/>
    </location>
</feature>
<dbReference type="InterPro" id="IPR014030">
    <property type="entry name" value="Ketoacyl_synth_N"/>
</dbReference>
<dbReference type="SUPFAM" id="SSF53901">
    <property type="entry name" value="Thiolase-like"/>
    <property type="match status" value="2"/>
</dbReference>
<keyword evidence="12" id="KW-0012">Acyltransferase</keyword>
<dbReference type="GO" id="GO:0006633">
    <property type="term" value="P:fatty acid biosynthetic process"/>
    <property type="evidence" value="ECO:0007669"/>
    <property type="project" value="UniProtKB-KW"/>
</dbReference>
<keyword evidence="7 15" id="KW-0808">Transferase</keyword>
<feature type="region of interest" description="Disordered" evidence="18">
    <location>
        <begin position="1"/>
        <end position="31"/>
    </location>
</feature>
<keyword evidence="5" id="KW-0150">Chloroplast</keyword>
<dbReference type="InterPro" id="IPR014031">
    <property type="entry name" value="Ketoacyl_synth_C"/>
</dbReference>
<dbReference type="NCBIfam" id="NF005589">
    <property type="entry name" value="PRK07314.1"/>
    <property type="match status" value="1"/>
</dbReference>
<dbReference type="GO" id="GO:0004315">
    <property type="term" value="F:3-oxoacyl-[acyl-carrier-protein] synthase activity"/>
    <property type="evidence" value="ECO:0007669"/>
    <property type="project" value="UniProtKB-EC"/>
</dbReference>
<comment type="function">
    <text evidence="14">Catalyzes the condensation reaction of fatty acid synthesis by the addition to an acyl acceptor of two carbons from malonyl-ACP. Specific for elongation from C-10 to unsaturated C-16 and C-18 fatty acids.</text>
</comment>
<organism evidence="20 21">
    <name type="scientific">Colocasia esculenta</name>
    <name type="common">Wild taro</name>
    <name type="synonym">Arum esculentum</name>
    <dbReference type="NCBI Taxonomy" id="4460"/>
    <lineage>
        <taxon>Eukaryota</taxon>
        <taxon>Viridiplantae</taxon>
        <taxon>Streptophyta</taxon>
        <taxon>Embryophyta</taxon>
        <taxon>Tracheophyta</taxon>
        <taxon>Spermatophyta</taxon>
        <taxon>Magnoliopsida</taxon>
        <taxon>Liliopsida</taxon>
        <taxon>Araceae</taxon>
        <taxon>Aroideae</taxon>
        <taxon>Colocasieae</taxon>
        <taxon>Colocasia</taxon>
    </lineage>
</organism>
<evidence type="ECO:0000256" key="10">
    <source>
        <dbReference type="ARBA" id="ARBA00023098"/>
    </source>
</evidence>
<evidence type="ECO:0000259" key="19">
    <source>
        <dbReference type="PROSITE" id="PS52004"/>
    </source>
</evidence>
<evidence type="ECO:0000256" key="17">
    <source>
        <dbReference type="RuleBase" id="RU003694"/>
    </source>
</evidence>
<evidence type="ECO:0000313" key="20">
    <source>
        <dbReference type="EMBL" id="MQM11216.1"/>
    </source>
</evidence>
<dbReference type="Pfam" id="PF00109">
    <property type="entry name" value="ketoacyl-synt"/>
    <property type="match status" value="1"/>
</dbReference>
<evidence type="ECO:0000256" key="13">
    <source>
        <dbReference type="ARBA" id="ARBA00049541"/>
    </source>
</evidence>
<keyword evidence="4 15" id="KW-0444">Lipid biosynthesis</keyword>
<comment type="subunit">
    <text evidence="3">Homodimer.</text>
</comment>
<sequence length="448" mass="48418">MRIKENHTLRDQMSMISTTPRTSYTPKRERDPKKRVVVTGMGLVSVFGNDVNVFYDKLLHAQSGVSRIDRFDPSSLPVHFGAQIDTFTDEGDHIDEELGSHLDACWRYCLVAGMKAIEDANLGVEVLKTMDRSRIGVLLGSSMGGVTTFNKGADDLNDQEGMKKLPPFFIPYSSINMGSILLASHLNLSGPAYSINAACATSNFCLYSAANHIRRGEAEVMVVGGTDSGIHPSVIGGFSACRALSQRNGEPRRASRPWDKGRDGFVLGEGSAVLIMENLEHARRRGANIIAEYLGGAITCDAYHMTNPRPDGMGICSCILRGLENAGVSPEEVNYINAHASSTPAGDLVEVNAIKKVFKDTSQIKMNGTKSMIGHCLGAAGALEAIVTIKAITTGWLHPTINQDDLEPEVTIDTIPDVKRQHEVHVAISNSFGFGGQNSVVVFAPFKP</sequence>
<evidence type="ECO:0000256" key="6">
    <source>
        <dbReference type="ARBA" id="ARBA00022640"/>
    </source>
</evidence>
<reference evidence="20" key="1">
    <citation type="submission" date="2017-07" db="EMBL/GenBank/DDBJ databases">
        <title>Taro Niue Genome Assembly and Annotation.</title>
        <authorList>
            <person name="Atibalentja N."/>
            <person name="Keating K."/>
            <person name="Fields C.J."/>
        </authorList>
    </citation>
    <scope>NUCLEOTIDE SEQUENCE</scope>
    <source>
        <strain evidence="20">Niue_2</strain>
        <tissue evidence="20">Leaf</tissue>
    </source>
</reference>
<evidence type="ECO:0000256" key="18">
    <source>
        <dbReference type="SAM" id="MobiDB-lite"/>
    </source>
</evidence>
<dbReference type="InterPro" id="IPR000794">
    <property type="entry name" value="Beta-ketoacyl_synthase"/>
</dbReference>
<dbReference type="InterPro" id="IPR018201">
    <property type="entry name" value="Ketoacyl_synth_AS"/>
</dbReference>
<protein>
    <recommendedName>
        <fullName evidence="15">3-oxoacyl-[acyl-carrier-protein] synthase</fullName>
    </recommendedName>
</protein>
<dbReference type="CDD" id="cd00834">
    <property type="entry name" value="KAS_I_II"/>
    <property type="match status" value="1"/>
</dbReference>
<keyword evidence="6" id="KW-0934">Plastid</keyword>
<keyword evidence="10" id="KW-0443">Lipid metabolism</keyword>
<feature type="domain" description="Ketosynthase family 3 (KS3)" evidence="19">
    <location>
        <begin position="33"/>
        <end position="445"/>
    </location>
</feature>
<proteinExistence type="inferred from homology"/>
<name>A0A843WTR8_COLES</name>
<dbReference type="EMBL" id="NMUH01004903">
    <property type="protein sequence ID" value="MQM11216.1"/>
    <property type="molecule type" value="Genomic_DNA"/>
</dbReference>
<keyword evidence="8" id="KW-0276">Fatty acid metabolism</keyword>
<evidence type="ECO:0000256" key="3">
    <source>
        <dbReference type="ARBA" id="ARBA00011738"/>
    </source>
</evidence>
<gene>
    <name evidence="20" type="ORF">Taro_044120</name>
</gene>
<dbReference type="PANTHER" id="PTHR11712:SF330">
    <property type="entry name" value="BETA-KETOACYL-[ACYL-CARRIER-PROTEIN] SYNTHASE I"/>
    <property type="match status" value="1"/>
</dbReference>
<comment type="subcellular location">
    <subcellularLocation>
        <location evidence="1">Plastid</location>
        <location evidence="1">Chloroplast</location>
    </subcellularLocation>
</comment>
<dbReference type="OrthoDB" id="5334845at2759"/>
<feature type="compositionally biased region" description="Basic and acidic residues" evidence="18">
    <location>
        <begin position="1"/>
        <end position="10"/>
    </location>
</feature>
<dbReference type="SMART" id="SM00825">
    <property type="entry name" value="PKS_KS"/>
    <property type="match status" value="1"/>
</dbReference>
<comment type="caution">
    <text evidence="20">The sequence shown here is derived from an EMBL/GenBank/DDBJ whole genome shotgun (WGS) entry which is preliminary data.</text>
</comment>
<accession>A0A843WTR8</accession>